<reference evidence="2" key="1">
    <citation type="journal article" date="2023" name="Front. Plant Sci.">
        <title>Chromosomal-level genome assembly of Melastoma candidum provides insights into trichome evolution.</title>
        <authorList>
            <person name="Zhong Y."/>
            <person name="Wu W."/>
            <person name="Sun C."/>
            <person name="Zou P."/>
            <person name="Liu Y."/>
            <person name="Dai S."/>
            <person name="Zhou R."/>
        </authorList>
    </citation>
    <scope>NUCLEOTIDE SEQUENCE [LARGE SCALE GENOMIC DNA]</scope>
</reference>
<evidence type="ECO:0000313" key="2">
    <source>
        <dbReference type="Proteomes" id="UP001057402"/>
    </source>
</evidence>
<dbReference type="EMBL" id="CM042881">
    <property type="protein sequence ID" value="KAI4386966.1"/>
    <property type="molecule type" value="Genomic_DNA"/>
</dbReference>
<gene>
    <name evidence="1" type="ORF">MLD38_004838</name>
</gene>
<sequence length="71" mass="8005">MVKGTGKNSPPPCAIRLISGHVARALDFFWSQQWFLIRRRVFSSPFGLSRLSQGQPATNNSVDRAVFLWLS</sequence>
<accession>A0ACB9S8W0</accession>
<dbReference type="Proteomes" id="UP001057402">
    <property type="component" value="Chromosome 2"/>
</dbReference>
<organism evidence="1 2">
    <name type="scientific">Melastoma candidum</name>
    <dbReference type="NCBI Taxonomy" id="119954"/>
    <lineage>
        <taxon>Eukaryota</taxon>
        <taxon>Viridiplantae</taxon>
        <taxon>Streptophyta</taxon>
        <taxon>Embryophyta</taxon>
        <taxon>Tracheophyta</taxon>
        <taxon>Spermatophyta</taxon>
        <taxon>Magnoliopsida</taxon>
        <taxon>eudicotyledons</taxon>
        <taxon>Gunneridae</taxon>
        <taxon>Pentapetalae</taxon>
        <taxon>rosids</taxon>
        <taxon>malvids</taxon>
        <taxon>Myrtales</taxon>
        <taxon>Melastomataceae</taxon>
        <taxon>Melastomatoideae</taxon>
        <taxon>Melastomateae</taxon>
        <taxon>Melastoma</taxon>
    </lineage>
</organism>
<proteinExistence type="predicted"/>
<comment type="caution">
    <text evidence="1">The sequence shown here is derived from an EMBL/GenBank/DDBJ whole genome shotgun (WGS) entry which is preliminary data.</text>
</comment>
<name>A0ACB9S8W0_9MYRT</name>
<keyword evidence="2" id="KW-1185">Reference proteome</keyword>
<evidence type="ECO:0000313" key="1">
    <source>
        <dbReference type="EMBL" id="KAI4386966.1"/>
    </source>
</evidence>
<protein>
    <submittedName>
        <fullName evidence="1">Uncharacterized protein</fullName>
    </submittedName>
</protein>